<dbReference type="PANTHER" id="PTHR43861:SF3">
    <property type="entry name" value="PUTATIVE (AFU_ORTHOLOGUE AFUA_2G14390)-RELATED"/>
    <property type="match status" value="1"/>
</dbReference>
<dbReference type="Gene3D" id="3.40.50.150">
    <property type="entry name" value="Vaccinia Virus protein VP39"/>
    <property type="match status" value="1"/>
</dbReference>
<feature type="domain" description="Methyltransferase type 11" evidence="2">
    <location>
        <begin position="59"/>
        <end position="155"/>
    </location>
</feature>
<dbReference type="AlphaFoldDB" id="A0A317DJ25"/>
<sequence>MSANPFLDPTLVHGDLYRGNGRLADRTHALHRAKISGSDVADTIADLLAARVPTGAAVLDVGCGRGTTTLRLADRLRPRRLVAVDASAALLHTTRDRLGDAGALGSVVCADFHHLPLPDSMADAAVAAFCLYHSPTPDGAITEIARCLRPGGTAVLVTKSLDSYADLDHLVHAAGLDPHATSRPSLYESFHSGNLHTIAATKLRVIDVQHEEHVFHFADATHLARHLTTTPKYRITLTGGIPALAAALQQRLAPPPYTTRSTVRYAVAVRP</sequence>
<reference evidence="3 4" key="1">
    <citation type="submission" date="2018-05" db="EMBL/GenBank/DDBJ databases">
        <title>Micromonosporas from Atacama Desert.</title>
        <authorList>
            <person name="Carro L."/>
            <person name="Golinska P."/>
            <person name="Klenk H.-P."/>
            <person name="Goodfellow M."/>
        </authorList>
    </citation>
    <scope>NUCLEOTIDE SEQUENCE [LARGE SCALE GENOMIC DNA]</scope>
    <source>
        <strain evidence="3 4">4G51</strain>
    </source>
</reference>
<dbReference type="Pfam" id="PF08241">
    <property type="entry name" value="Methyltransf_11"/>
    <property type="match status" value="1"/>
</dbReference>
<dbReference type="PANTHER" id="PTHR43861">
    <property type="entry name" value="TRANS-ACONITATE 2-METHYLTRANSFERASE-RELATED"/>
    <property type="match status" value="1"/>
</dbReference>
<evidence type="ECO:0000313" key="4">
    <source>
        <dbReference type="Proteomes" id="UP000246050"/>
    </source>
</evidence>
<comment type="caution">
    <text evidence="3">The sequence shown here is derived from an EMBL/GenBank/DDBJ whole genome shotgun (WGS) entry which is preliminary data.</text>
</comment>
<evidence type="ECO:0000259" key="2">
    <source>
        <dbReference type="Pfam" id="PF08241"/>
    </source>
</evidence>
<dbReference type="RefSeq" id="WP_109802264.1">
    <property type="nucleotide sequence ID" value="NZ_QGKS01000225.1"/>
</dbReference>
<name>A0A317DJ25_9ACTN</name>
<dbReference type="EMBL" id="QGKS01000225">
    <property type="protein sequence ID" value="PWR14587.1"/>
    <property type="molecule type" value="Genomic_DNA"/>
</dbReference>
<dbReference type="Proteomes" id="UP000246050">
    <property type="component" value="Unassembled WGS sequence"/>
</dbReference>
<dbReference type="GO" id="GO:0008757">
    <property type="term" value="F:S-adenosylmethionine-dependent methyltransferase activity"/>
    <property type="evidence" value="ECO:0007669"/>
    <property type="project" value="InterPro"/>
</dbReference>
<dbReference type="GO" id="GO:0032259">
    <property type="term" value="P:methylation"/>
    <property type="evidence" value="ECO:0007669"/>
    <property type="project" value="UniProtKB-KW"/>
</dbReference>
<organism evidence="3 4">
    <name type="scientific">Micromonospora sicca</name>
    <dbReference type="NCBI Taxonomy" id="2202420"/>
    <lineage>
        <taxon>Bacteria</taxon>
        <taxon>Bacillati</taxon>
        <taxon>Actinomycetota</taxon>
        <taxon>Actinomycetes</taxon>
        <taxon>Micromonosporales</taxon>
        <taxon>Micromonosporaceae</taxon>
        <taxon>Micromonospora</taxon>
    </lineage>
</organism>
<proteinExistence type="predicted"/>
<gene>
    <name evidence="3" type="ORF">DKT69_15505</name>
</gene>
<keyword evidence="3" id="KW-0489">Methyltransferase</keyword>
<protein>
    <submittedName>
        <fullName evidence="3">Class I SAM-dependent methyltransferase</fullName>
    </submittedName>
</protein>
<accession>A0A317DJ25</accession>
<evidence type="ECO:0000313" key="3">
    <source>
        <dbReference type="EMBL" id="PWR14587.1"/>
    </source>
</evidence>
<keyword evidence="1 3" id="KW-0808">Transferase</keyword>
<dbReference type="InterPro" id="IPR029063">
    <property type="entry name" value="SAM-dependent_MTases_sf"/>
</dbReference>
<dbReference type="InterPro" id="IPR013216">
    <property type="entry name" value="Methyltransf_11"/>
</dbReference>
<dbReference type="CDD" id="cd02440">
    <property type="entry name" value="AdoMet_MTases"/>
    <property type="match status" value="1"/>
</dbReference>
<dbReference type="OrthoDB" id="3676796at2"/>
<evidence type="ECO:0000256" key="1">
    <source>
        <dbReference type="ARBA" id="ARBA00022679"/>
    </source>
</evidence>
<dbReference type="SUPFAM" id="SSF53335">
    <property type="entry name" value="S-adenosyl-L-methionine-dependent methyltransferases"/>
    <property type="match status" value="1"/>
</dbReference>